<protein>
    <recommendedName>
        <fullName evidence="2">Myb/SANT-like DNA-binding domain-containing protein</fullName>
    </recommendedName>
</protein>
<reference evidence="3" key="2">
    <citation type="submission" date="2021-09" db="EMBL/GenBank/DDBJ databases">
        <authorList>
            <person name="Jia N."/>
            <person name="Wang J."/>
            <person name="Shi W."/>
            <person name="Du L."/>
            <person name="Sun Y."/>
            <person name="Zhan W."/>
            <person name="Jiang J."/>
            <person name="Wang Q."/>
            <person name="Zhang B."/>
            <person name="Ji P."/>
            <person name="Sakyi L.B."/>
            <person name="Cui X."/>
            <person name="Yuan T."/>
            <person name="Jiang B."/>
            <person name="Yang W."/>
            <person name="Lam T.T.-Y."/>
            <person name="Chang Q."/>
            <person name="Ding S."/>
            <person name="Wang X."/>
            <person name="Zhu J."/>
            <person name="Ruan X."/>
            <person name="Zhao L."/>
            <person name="Wei J."/>
            <person name="Que T."/>
            <person name="Du C."/>
            <person name="Cheng J."/>
            <person name="Dai P."/>
            <person name="Han X."/>
            <person name="Huang E."/>
            <person name="Gao Y."/>
            <person name="Liu J."/>
            <person name="Shao H."/>
            <person name="Ye R."/>
            <person name="Li L."/>
            <person name="Wei W."/>
            <person name="Wang X."/>
            <person name="Wang C."/>
            <person name="Huo Q."/>
            <person name="Li W."/>
            <person name="Guo W."/>
            <person name="Chen H."/>
            <person name="Chen S."/>
            <person name="Zhou L."/>
            <person name="Zhou L."/>
            <person name="Ni X."/>
            <person name="Tian J."/>
            <person name="Zhou Y."/>
            <person name="Sheng Y."/>
            <person name="Liu T."/>
            <person name="Pan Y."/>
            <person name="Xia L."/>
            <person name="Li J."/>
            <person name="Zhao F."/>
            <person name="Cao W."/>
        </authorList>
    </citation>
    <scope>NUCLEOTIDE SEQUENCE</scope>
    <source>
        <strain evidence="3">Rsan-2018</strain>
        <tissue evidence="3">Larvae</tissue>
    </source>
</reference>
<gene>
    <name evidence="3" type="ORF">HPB52_003617</name>
</gene>
<dbReference type="EMBL" id="JABSTV010001250">
    <property type="protein sequence ID" value="KAH7955746.1"/>
    <property type="molecule type" value="Genomic_DNA"/>
</dbReference>
<organism evidence="3 4">
    <name type="scientific">Rhipicephalus sanguineus</name>
    <name type="common">Brown dog tick</name>
    <name type="synonym">Ixodes sanguineus</name>
    <dbReference type="NCBI Taxonomy" id="34632"/>
    <lineage>
        <taxon>Eukaryota</taxon>
        <taxon>Metazoa</taxon>
        <taxon>Ecdysozoa</taxon>
        <taxon>Arthropoda</taxon>
        <taxon>Chelicerata</taxon>
        <taxon>Arachnida</taxon>
        <taxon>Acari</taxon>
        <taxon>Parasitiformes</taxon>
        <taxon>Ixodida</taxon>
        <taxon>Ixodoidea</taxon>
        <taxon>Ixodidae</taxon>
        <taxon>Rhipicephalinae</taxon>
        <taxon>Rhipicephalus</taxon>
        <taxon>Rhipicephalus</taxon>
    </lineage>
</organism>
<evidence type="ECO:0000313" key="4">
    <source>
        <dbReference type="Proteomes" id="UP000821837"/>
    </source>
</evidence>
<evidence type="ECO:0000259" key="2">
    <source>
        <dbReference type="Pfam" id="PF13837"/>
    </source>
</evidence>
<feature type="domain" description="Myb/SANT-like DNA-binding" evidence="2">
    <location>
        <begin position="59"/>
        <end position="137"/>
    </location>
</feature>
<sequence>MYVTEGGTHITFADEGCCNGGASDTKKTAEGNKDGSPARAPQETSAQTKVEAEETQLRTRAKVLFLIETKKTFEADKRNRLKTKRDEWKTLAAAINAEFGSNFNANQVENKWRTLRRAYMKAKSHNSRSGNDLKVVEFEEELSEVFEKDHAVNPTYLLEPGVVKKSNDTQPQPVEQKVGGSDEPVDVPSAVQQPQSGPSAAKKSRKNKNVTEALLSRLEEAERNRTERHKELRASRVRHEALLERLVVAAENYFSRSSRQQSEAE</sequence>
<evidence type="ECO:0000256" key="1">
    <source>
        <dbReference type="SAM" id="MobiDB-lite"/>
    </source>
</evidence>
<dbReference type="Pfam" id="PF13837">
    <property type="entry name" value="Myb_DNA-bind_4"/>
    <property type="match status" value="1"/>
</dbReference>
<dbReference type="AlphaFoldDB" id="A0A9D4SW67"/>
<dbReference type="Gene3D" id="1.10.10.60">
    <property type="entry name" value="Homeodomain-like"/>
    <property type="match status" value="1"/>
</dbReference>
<feature type="region of interest" description="Disordered" evidence="1">
    <location>
        <begin position="12"/>
        <end position="53"/>
    </location>
</feature>
<dbReference type="InterPro" id="IPR044822">
    <property type="entry name" value="Myb_DNA-bind_4"/>
</dbReference>
<proteinExistence type="predicted"/>
<keyword evidence="4" id="KW-1185">Reference proteome</keyword>
<dbReference type="Proteomes" id="UP000821837">
    <property type="component" value="Unassembled WGS sequence"/>
</dbReference>
<feature type="compositionally biased region" description="Basic and acidic residues" evidence="1">
    <location>
        <begin position="24"/>
        <end position="33"/>
    </location>
</feature>
<evidence type="ECO:0000313" key="3">
    <source>
        <dbReference type="EMBL" id="KAH7955746.1"/>
    </source>
</evidence>
<accession>A0A9D4SW67</accession>
<feature type="region of interest" description="Disordered" evidence="1">
    <location>
        <begin position="162"/>
        <end position="233"/>
    </location>
</feature>
<name>A0A9D4SW67_RHISA</name>
<comment type="caution">
    <text evidence="3">The sequence shown here is derived from an EMBL/GenBank/DDBJ whole genome shotgun (WGS) entry which is preliminary data.</text>
</comment>
<dbReference type="VEuPathDB" id="VectorBase:RSAN_045987"/>
<reference evidence="3" key="1">
    <citation type="journal article" date="2020" name="Cell">
        <title>Large-Scale Comparative Analyses of Tick Genomes Elucidate Their Genetic Diversity and Vector Capacities.</title>
        <authorList>
            <consortium name="Tick Genome and Microbiome Consortium (TIGMIC)"/>
            <person name="Jia N."/>
            <person name="Wang J."/>
            <person name="Shi W."/>
            <person name="Du L."/>
            <person name="Sun Y."/>
            <person name="Zhan W."/>
            <person name="Jiang J.F."/>
            <person name="Wang Q."/>
            <person name="Zhang B."/>
            <person name="Ji P."/>
            <person name="Bell-Sakyi L."/>
            <person name="Cui X.M."/>
            <person name="Yuan T.T."/>
            <person name="Jiang B.G."/>
            <person name="Yang W.F."/>
            <person name="Lam T.T."/>
            <person name="Chang Q.C."/>
            <person name="Ding S.J."/>
            <person name="Wang X.J."/>
            <person name="Zhu J.G."/>
            <person name="Ruan X.D."/>
            <person name="Zhao L."/>
            <person name="Wei J.T."/>
            <person name="Ye R.Z."/>
            <person name="Que T.C."/>
            <person name="Du C.H."/>
            <person name="Zhou Y.H."/>
            <person name="Cheng J.X."/>
            <person name="Dai P.F."/>
            <person name="Guo W.B."/>
            <person name="Han X.H."/>
            <person name="Huang E.J."/>
            <person name="Li L.F."/>
            <person name="Wei W."/>
            <person name="Gao Y.C."/>
            <person name="Liu J.Z."/>
            <person name="Shao H.Z."/>
            <person name="Wang X."/>
            <person name="Wang C.C."/>
            <person name="Yang T.C."/>
            <person name="Huo Q.B."/>
            <person name="Li W."/>
            <person name="Chen H.Y."/>
            <person name="Chen S.E."/>
            <person name="Zhou L.G."/>
            <person name="Ni X.B."/>
            <person name="Tian J.H."/>
            <person name="Sheng Y."/>
            <person name="Liu T."/>
            <person name="Pan Y.S."/>
            <person name="Xia L.Y."/>
            <person name="Li J."/>
            <person name="Zhao F."/>
            <person name="Cao W.C."/>
        </authorList>
    </citation>
    <scope>NUCLEOTIDE SEQUENCE</scope>
    <source>
        <strain evidence="3">Rsan-2018</strain>
    </source>
</reference>
<feature type="compositionally biased region" description="Basic and acidic residues" evidence="1">
    <location>
        <begin position="217"/>
        <end position="233"/>
    </location>
</feature>